<dbReference type="RefSeq" id="WP_120784285.1">
    <property type="nucleotide sequence ID" value="NZ_CP032626.1"/>
</dbReference>
<dbReference type="EMBL" id="CP032626">
    <property type="protein sequence ID" value="AYF92517.1"/>
    <property type="molecule type" value="Genomic_DNA"/>
</dbReference>
<dbReference type="PANTHER" id="PTHR43434:SF25">
    <property type="entry name" value="PHOSPHOGLYCOLATE PHOSPHATASE"/>
    <property type="match status" value="1"/>
</dbReference>
<dbReference type="InterPro" id="IPR023198">
    <property type="entry name" value="PGP-like_dom2"/>
</dbReference>
<dbReference type="KEGG" id="abom:D7I45_03045"/>
<dbReference type="InterPro" id="IPR036412">
    <property type="entry name" value="HAD-like_sf"/>
</dbReference>
<dbReference type="Gene3D" id="1.10.150.240">
    <property type="entry name" value="Putative phosphatase, domain 2"/>
    <property type="match status" value="1"/>
</dbReference>
<dbReference type="AlphaFoldDB" id="A0A387ARG9"/>
<evidence type="ECO:0000313" key="1">
    <source>
        <dbReference type="EMBL" id="AYF92517.1"/>
    </source>
</evidence>
<dbReference type="InterPro" id="IPR006439">
    <property type="entry name" value="HAD-SF_hydro_IA"/>
</dbReference>
<dbReference type="InterPro" id="IPR023214">
    <property type="entry name" value="HAD_sf"/>
</dbReference>
<proteinExistence type="predicted"/>
<dbReference type="NCBIfam" id="TIGR01549">
    <property type="entry name" value="HAD-SF-IA-v1"/>
    <property type="match status" value="1"/>
</dbReference>
<protein>
    <submittedName>
        <fullName evidence="1">Phosphatase</fullName>
    </submittedName>
</protein>
<gene>
    <name evidence="1" type="ORF">D7I45_03045</name>
</gene>
<dbReference type="Pfam" id="PF13419">
    <property type="entry name" value="HAD_2"/>
    <property type="match status" value="1"/>
</dbReference>
<dbReference type="InterPro" id="IPR050155">
    <property type="entry name" value="HAD-like_hydrolase_sf"/>
</dbReference>
<dbReference type="InterPro" id="IPR041492">
    <property type="entry name" value="HAD_2"/>
</dbReference>
<dbReference type="SFLD" id="SFLDG01129">
    <property type="entry name" value="C1.5:_HAD__Beta-PGM__Phosphata"/>
    <property type="match status" value="1"/>
</dbReference>
<dbReference type="SFLD" id="SFLDS00003">
    <property type="entry name" value="Haloacid_Dehalogenase"/>
    <property type="match status" value="1"/>
</dbReference>
<dbReference type="GO" id="GO:0008967">
    <property type="term" value="F:phosphoglycolate phosphatase activity"/>
    <property type="evidence" value="ECO:0007669"/>
    <property type="project" value="TreeGrafter"/>
</dbReference>
<accession>A0A387ARG9</accession>
<evidence type="ECO:0000313" key="2">
    <source>
        <dbReference type="Proteomes" id="UP000272003"/>
    </source>
</evidence>
<sequence length="209" mass="23980">MDIIWDFDGTIMDTYPIMTEAFVNALVDMGIDDIEIDDYDINLVMRRHSLGTCLQKYAAHFNIDKDKLQEIYNSYENDGILQATPFLNVDKALQQNINNGGRNFLLTHRGQSALSLLDKYDFSKYFTDKITKDQDFPRKPDPTSISYLIKNNNISPEKCIMLGDRRLDVDAGHNAGIKSCLFDPDSMINSTGDPELTINNYYDFIHRND</sequence>
<dbReference type="Proteomes" id="UP000272003">
    <property type="component" value="Chromosome"/>
</dbReference>
<dbReference type="Gene3D" id="3.40.50.1000">
    <property type="entry name" value="HAD superfamily/HAD-like"/>
    <property type="match status" value="1"/>
</dbReference>
<name>A0A387ARG9_9LACO</name>
<dbReference type="GO" id="GO:0005829">
    <property type="term" value="C:cytosol"/>
    <property type="evidence" value="ECO:0007669"/>
    <property type="project" value="TreeGrafter"/>
</dbReference>
<dbReference type="PANTHER" id="PTHR43434">
    <property type="entry name" value="PHOSPHOGLYCOLATE PHOSPHATASE"/>
    <property type="match status" value="1"/>
</dbReference>
<dbReference type="SUPFAM" id="SSF56784">
    <property type="entry name" value="HAD-like"/>
    <property type="match status" value="1"/>
</dbReference>
<organism evidence="1 2">
    <name type="scientific">Apilactobacillus bombintestini</name>
    <dbReference type="NCBI Taxonomy" id="2419772"/>
    <lineage>
        <taxon>Bacteria</taxon>
        <taxon>Bacillati</taxon>
        <taxon>Bacillota</taxon>
        <taxon>Bacilli</taxon>
        <taxon>Lactobacillales</taxon>
        <taxon>Lactobacillaceae</taxon>
        <taxon>Apilactobacillus</taxon>
    </lineage>
</organism>
<dbReference type="OrthoDB" id="9807630at2"/>
<reference evidence="1 2" key="1">
    <citation type="submission" date="2018-09" db="EMBL/GenBank/DDBJ databases">
        <title>Genome sequencing of strain BHWM-4.</title>
        <authorList>
            <person name="Heo J."/>
            <person name="Kim S.-J."/>
            <person name="Kwon S.-W."/>
        </authorList>
    </citation>
    <scope>NUCLEOTIDE SEQUENCE [LARGE SCALE GENOMIC DNA]</scope>
    <source>
        <strain evidence="1 2">BHWM-4</strain>
    </source>
</reference>
<keyword evidence="2" id="KW-1185">Reference proteome</keyword>
<dbReference type="GO" id="GO:0006281">
    <property type="term" value="P:DNA repair"/>
    <property type="evidence" value="ECO:0007669"/>
    <property type="project" value="TreeGrafter"/>
</dbReference>